<dbReference type="PRINTS" id="PR00722">
    <property type="entry name" value="CHYMOTRYPSIN"/>
</dbReference>
<feature type="non-terminal residue" evidence="17">
    <location>
        <position position="621"/>
    </location>
</feature>
<evidence type="ECO:0000313" key="18">
    <source>
        <dbReference type="Proteomes" id="UP000736164"/>
    </source>
</evidence>
<evidence type="ECO:0000256" key="8">
    <source>
        <dbReference type="ARBA" id="ARBA00022825"/>
    </source>
</evidence>
<dbReference type="InterPro" id="IPR009003">
    <property type="entry name" value="Peptidase_S1_PA"/>
</dbReference>
<evidence type="ECO:0000256" key="6">
    <source>
        <dbReference type="ARBA" id="ARBA00022737"/>
    </source>
</evidence>
<keyword evidence="2" id="KW-0964">Secreted</keyword>
<dbReference type="PROSITE" id="PS00135">
    <property type="entry name" value="TRYPSIN_SER"/>
    <property type="match status" value="1"/>
</dbReference>
<dbReference type="InterPro" id="IPR001254">
    <property type="entry name" value="Trypsin_dom"/>
</dbReference>
<evidence type="ECO:0000259" key="16">
    <source>
        <dbReference type="PROSITE" id="PS50948"/>
    </source>
</evidence>
<dbReference type="InterPro" id="IPR003609">
    <property type="entry name" value="Pan_app"/>
</dbReference>
<dbReference type="GO" id="GO:0005576">
    <property type="term" value="C:extracellular region"/>
    <property type="evidence" value="ECO:0007669"/>
    <property type="project" value="UniProtKB-SubCell"/>
</dbReference>
<keyword evidence="6" id="KW-0677">Repeat</keyword>
<feature type="signal peptide" evidence="14">
    <location>
        <begin position="1"/>
        <end position="19"/>
    </location>
</feature>
<protein>
    <submittedName>
        <fullName evidence="17">FA11 factor</fullName>
    </submittedName>
</protein>
<dbReference type="GO" id="GO:0004252">
    <property type="term" value="F:serine-type endopeptidase activity"/>
    <property type="evidence" value="ECO:0007669"/>
    <property type="project" value="InterPro"/>
</dbReference>
<dbReference type="Pfam" id="PF00089">
    <property type="entry name" value="Trypsin"/>
    <property type="match status" value="1"/>
</dbReference>
<evidence type="ECO:0000256" key="5">
    <source>
        <dbReference type="ARBA" id="ARBA00022729"/>
    </source>
</evidence>
<dbReference type="SUPFAM" id="SSF50494">
    <property type="entry name" value="Trypsin-like serine proteases"/>
    <property type="match status" value="1"/>
</dbReference>
<dbReference type="InterPro" id="IPR018114">
    <property type="entry name" value="TRYPSIN_HIS"/>
</dbReference>
<dbReference type="SMART" id="SM00223">
    <property type="entry name" value="APPLE"/>
    <property type="match status" value="4"/>
</dbReference>
<dbReference type="InterPro" id="IPR043504">
    <property type="entry name" value="Peptidase_S1_PA_chymotrypsin"/>
</dbReference>
<feature type="domain" description="Apple" evidence="16">
    <location>
        <begin position="282"/>
        <end position="366"/>
    </location>
</feature>
<dbReference type="InterPro" id="IPR001314">
    <property type="entry name" value="Peptidase_S1A"/>
</dbReference>
<keyword evidence="7 13" id="KW-0378">Hydrolase</keyword>
<dbReference type="PANTHER" id="PTHR24252:SF7">
    <property type="entry name" value="HYALIN"/>
    <property type="match status" value="1"/>
</dbReference>
<evidence type="ECO:0000259" key="15">
    <source>
        <dbReference type="PROSITE" id="PS50240"/>
    </source>
</evidence>
<reference evidence="17" key="1">
    <citation type="journal article" date="2021" name="Cell">
        <title>Tracing the genetic footprints of vertebrate landing in non-teleost ray-finned fishes.</title>
        <authorList>
            <person name="Bi X."/>
            <person name="Wang K."/>
            <person name="Yang L."/>
            <person name="Pan H."/>
            <person name="Jiang H."/>
            <person name="Wei Q."/>
            <person name="Fang M."/>
            <person name="Yu H."/>
            <person name="Zhu C."/>
            <person name="Cai Y."/>
            <person name="He Y."/>
            <person name="Gan X."/>
            <person name="Zeng H."/>
            <person name="Yu D."/>
            <person name="Zhu Y."/>
            <person name="Jiang H."/>
            <person name="Qiu Q."/>
            <person name="Yang H."/>
            <person name="Zhang Y.E."/>
            <person name="Wang W."/>
            <person name="Zhu M."/>
            <person name="He S."/>
            <person name="Zhang G."/>
        </authorList>
    </citation>
    <scope>NUCLEOTIDE SEQUENCE</scope>
    <source>
        <strain evidence="17">Allg_001</strain>
    </source>
</reference>
<evidence type="ECO:0000256" key="9">
    <source>
        <dbReference type="ARBA" id="ARBA00023084"/>
    </source>
</evidence>
<dbReference type="SUPFAM" id="SSF57414">
    <property type="entry name" value="Hairpin loop containing domain-like"/>
    <property type="match status" value="1"/>
</dbReference>
<dbReference type="PANTHER" id="PTHR24252">
    <property type="entry name" value="ACROSIN-RELATED"/>
    <property type="match status" value="1"/>
</dbReference>
<evidence type="ECO:0000256" key="2">
    <source>
        <dbReference type="ARBA" id="ARBA00022525"/>
    </source>
</evidence>
<accession>A0A8J7NVU2</accession>
<keyword evidence="10" id="KW-0865">Zymogen</keyword>
<dbReference type="PRINTS" id="PR00005">
    <property type="entry name" value="APPLEDOMAIN"/>
</dbReference>
<keyword evidence="12" id="KW-0325">Glycoprotein</keyword>
<comment type="subcellular location">
    <subcellularLocation>
        <location evidence="1">Secreted</location>
    </subcellularLocation>
</comment>
<evidence type="ECO:0000256" key="10">
    <source>
        <dbReference type="ARBA" id="ARBA00023145"/>
    </source>
</evidence>
<proteinExistence type="predicted"/>
<keyword evidence="18" id="KW-1185">Reference proteome</keyword>
<keyword evidence="8 13" id="KW-0720">Serine protease</keyword>
<feature type="domain" description="Peptidase S1" evidence="15">
    <location>
        <begin position="388"/>
        <end position="618"/>
    </location>
</feature>
<dbReference type="PROSITE" id="PS50240">
    <property type="entry name" value="TRYPSIN_DOM"/>
    <property type="match status" value="1"/>
</dbReference>
<dbReference type="GO" id="GO:0007596">
    <property type="term" value="P:blood coagulation"/>
    <property type="evidence" value="ECO:0007669"/>
    <property type="project" value="UniProtKB-KW"/>
</dbReference>
<dbReference type="Pfam" id="PF14295">
    <property type="entry name" value="PAN_4"/>
    <property type="match status" value="2"/>
</dbReference>
<feature type="non-terminal residue" evidence="17">
    <location>
        <position position="1"/>
    </location>
</feature>
<evidence type="ECO:0000256" key="7">
    <source>
        <dbReference type="ARBA" id="ARBA00022801"/>
    </source>
</evidence>
<dbReference type="Gene3D" id="2.40.10.10">
    <property type="entry name" value="Trypsin-like serine proteases"/>
    <property type="match status" value="1"/>
</dbReference>
<keyword evidence="4" id="KW-0356">Hemostasis</keyword>
<comment type="caution">
    <text evidence="17">The sequence shown here is derived from an EMBL/GenBank/DDBJ whole genome shotgun (WGS) entry which is preliminary data.</text>
</comment>
<feature type="chain" id="PRO_5035154377" evidence="14">
    <location>
        <begin position="20"/>
        <end position="621"/>
    </location>
</feature>
<evidence type="ECO:0000256" key="1">
    <source>
        <dbReference type="ARBA" id="ARBA00004613"/>
    </source>
</evidence>
<evidence type="ECO:0000256" key="3">
    <source>
        <dbReference type="ARBA" id="ARBA00022670"/>
    </source>
</evidence>
<dbReference type="Proteomes" id="UP000736164">
    <property type="component" value="Unassembled WGS sequence"/>
</dbReference>
<dbReference type="InterPro" id="IPR000177">
    <property type="entry name" value="Apple"/>
</dbReference>
<evidence type="ECO:0000256" key="13">
    <source>
        <dbReference type="RuleBase" id="RU363034"/>
    </source>
</evidence>
<evidence type="ECO:0000313" key="17">
    <source>
        <dbReference type="EMBL" id="MBN3320579.1"/>
    </source>
</evidence>
<dbReference type="CDD" id="cd01100">
    <property type="entry name" value="APPLE_Factor_XI_like"/>
    <property type="match status" value="4"/>
</dbReference>
<feature type="domain" description="Apple" evidence="16">
    <location>
        <begin position="112"/>
        <end position="196"/>
    </location>
</feature>
<keyword evidence="3 13" id="KW-0645">Protease</keyword>
<keyword evidence="5 14" id="KW-0732">Signal</keyword>
<dbReference type="PROSITE" id="PS00495">
    <property type="entry name" value="APPLE"/>
    <property type="match status" value="1"/>
</dbReference>
<dbReference type="Gene3D" id="3.50.4.10">
    <property type="entry name" value="Hepatocyte Growth Factor"/>
    <property type="match status" value="4"/>
</dbReference>
<name>A0A8J7NVU2_ATRSP</name>
<evidence type="ECO:0000256" key="4">
    <source>
        <dbReference type="ARBA" id="ARBA00022696"/>
    </source>
</evidence>
<dbReference type="InterPro" id="IPR033116">
    <property type="entry name" value="TRYPSIN_SER"/>
</dbReference>
<dbReference type="SMART" id="SM00020">
    <property type="entry name" value="Tryp_SPc"/>
    <property type="match status" value="1"/>
</dbReference>
<keyword evidence="9" id="KW-0094">Blood coagulation</keyword>
<evidence type="ECO:0000256" key="14">
    <source>
        <dbReference type="SAM" id="SignalP"/>
    </source>
</evidence>
<dbReference type="CDD" id="cd00190">
    <property type="entry name" value="Tryp_SPc"/>
    <property type="match status" value="1"/>
</dbReference>
<dbReference type="PROSITE" id="PS50948">
    <property type="entry name" value="PAN"/>
    <property type="match status" value="3"/>
</dbReference>
<dbReference type="FunFam" id="2.40.10.10:FF:000003">
    <property type="entry name" value="Transmembrane serine protease 3"/>
    <property type="match status" value="1"/>
</dbReference>
<gene>
    <name evidence="17" type="primary">F11</name>
    <name evidence="17" type="ORF">GTO95_0016304</name>
</gene>
<evidence type="ECO:0000256" key="12">
    <source>
        <dbReference type="ARBA" id="ARBA00023180"/>
    </source>
</evidence>
<dbReference type="PROSITE" id="PS00134">
    <property type="entry name" value="TRYPSIN_HIS"/>
    <property type="match status" value="1"/>
</dbReference>
<dbReference type="AlphaFoldDB" id="A0A8J7NVU2"/>
<keyword evidence="11" id="KW-1015">Disulfide bond</keyword>
<evidence type="ECO:0000256" key="11">
    <source>
        <dbReference type="ARBA" id="ARBA00023157"/>
    </source>
</evidence>
<sequence>MSGFLLLLGVFGLWGSGFSQECVQELQVDVDFPGNDITHIYAPDAHYCQLACTQHYSCQFFTFVTPQWTVDNRSFYCYLKDTESGKPSVVTSLKAVISGYSLKNCGDPNEECLSRVYRDVDFPGADYRFLFTDNYEDCQSACTDDPYCQFFTYLNDTYANATIRQKCFLKYSRNIPSPPAVVANENVVSGFSQRPCNSPDIGTVHHSEIQHYYDFPGQDLLRTAAPSAEFCQLLCTAHPECSFFTYSRLECYLKHGEVREKSPKTEAHSGNPSQFSGPVNACVKKAFEDIDFVGYNMRSVVLNSPEQCEEVCTADPACQFYTYMNDDYLHLIHRRHCFLKRVISVPQPPKITTLAGAVSGFHRRDCLCKRDIPEEIDCGEVDDTQARILGGTRAERNKWPWQVSLHEDSSHSCGGSILRRRWVVTAAHCLVDSKASNLKVYPGILRQKEARSAEYYGVEKILMHSEYDQEDQENDIALLKLDRPITYDDSKWPICLPDKAKEKEFWGQKCWISGWGKLASGKSPSFLHQAELPLITTEACRSFYSNSSIADTMLCAGLEEGGVDTCQGDSGGPLMCESQDKWYLMGVTSWGDGCGVAGKPGVYTRVEKYRDWIKGTICQNS</sequence>
<feature type="domain" description="Apple" evidence="16">
    <location>
        <begin position="22"/>
        <end position="105"/>
    </location>
</feature>
<organism evidence="17 18">
    <name type="scientific">Atractosteus spatula</name>
    <name type="common">Alligator gar</name>
    <name type="synonym">Lepisosteus spatula</name>
    <dbReference type="NCBI Taxonomy" id="7917"/>
    <lineage>
        <taxon>Eukaryota</taxon>
        <taxon>Metazoa</taxon>
        <taxon>Chordata</taxon>
        <taxon>Craniata</taxon>
        <taxon>Vertebrata</taxon>
        <taxon>Euteleostomi</taxon>
        <taxon>Actinopterygii</taxon>
        <taxon>Neopterygii</taxon>
        <taxon>Holostei</taxon>
        <taxon>Semionotiformes</taxon>
        <taxon>Lepisosteidae</taxon>
        <taxon>Atractosteus</taxon>
    </lineage>
</organism>
<dbReference type="Pfam" id="PF00024">
    <property type="entry name" value="PAN_1"/>
    <property type="match status" value="2"/>
</dbReference>
<dbReference type="GO" id="GO:0006508">
    <property type="term" value="P:proteolysis"/>
    <property type="evidence" value="ECO:0007669"/>
    <property type="project" value="UniProtKB-KW"/>
</dbReference>
<dbReference type="EMBL" id="JAAWVO010052138">
    <property type="protein sequence ID" value="MBN3320579.1"/>
    <property type="molecule type" value="Genomic_DNA"/>
</dbReference>